<keyword evidence="1" id="KW-0732">Signal</keyword>
<name>A0ABT8R3Z8_9BACT</name>
<reference evidence="2" key="1">
    <citation type="submission" date="2023-07" db="EMBL/GenBank/DDBJ databases">
        <title>The genome sequence of Rhodocytophaga aerolata KACC 12507.</title>
        <authorList>
            <person name="Zhang X."/>
        </authorList>
    </citation>
    <scope>NUCLEOTIDE SEQUENCE</scope>
    <source>
        <strain evidence="2">KACC 12507</strain>
    </source>
</reference>
<evidence type="ECO:0000313" key="3">
    <source>
        <dbReference type="Proteomes" id="UP001168528"/>
    </source>
</evidence>
<comment type="caution">
    <text evidence="2">The sequence shown here is derived from an EMBL/GenBank/DDBJ whole genome shotgun (WGS) entry which is preliminary data.</text>
</comment>
<gene>
    <name evidence="2" type="ORF">Q0590_11210</name>
</gene>
<keyword evidence="3" id="KW-1185">Reference proteome</keyword>
<dbReference type="EMBL" id="JAUKPO010000005">
    <property type="protein sequence ID" value="MDO1446825.1"/>
    <property type="molecule type" value="Genomic_DNA"/>
</dbReference>
<evidence type="ECO:0000256" key="1">
    <source>
        <dbReference type="SAM" id="SignalP"/>
    </source>
</evidence>
<dbReference type="Proteomes" id="UP001168528">
    <property type="component" value="Unassembled WGS sequence"/>
</dbReference>
<accession>A0ABT8R3Z8</accession>
<proteinExistence type="predicted"/>
<protein>
    <submittedName>
        <fullName evidence="2">Uncharacterized protein</fullName>
    </submittedName>
</protein>
<dbReference type="RefSeq" id="WP_302037630.1">
    <property type="nucleotide sequence ID" value="NZ_JAUKPO010000005.1"/>
</dbReference>
<feature type="signal peptide" evidence="1">
    <location>
        <begin position="1"/>
        <end position="25"/>
    </location>
</feature>
<sequence length="150" mass="16735">MKNVHTYLFATVLSLCCISTGYSQASIAKETKILEQQLNVFSAANKKQGGQEKFEFDGCSCKYTNRSSNSDGFSMSKSNEFELKEVSSINYAKNDNNTYELRIKLKTDDNPVTQLVDLSSITINLNTSDEKQVQDISNRFKKAVKACGSN</sequence>
<evidence type="ECO:0000313" key="2">
    <source>
        <dbReference type="EMBL" id="MDO1446825.1"/>
    </source>
</evidence>
<feature type="chain" id="PRO_5047453360" evidence="1">
    <location>
        <begin position="26"/>
        <end position="150"/>
    </location>
</feature>
<organism evidence="2 3">
    <name type="scientific">Rhodocytophaga aerolata</name>
    <dbReference type="NCBI Taxonomy" id="455078"/>
    <lineage>
        <taxon>Bacteria</taxon>
        <taxon>Pseudomonadati</taxon>
        <taxon>Bacteroidota</taxon>
        <taxon>Cytophagia</taxon>
        <taxon>Cytophagales</taxon>
        <taxon>Rhodocytophagaceae</taxon>
        <taxon>Rhodocytophaga</taxon>
    </lineage>
</organism>